<protein>
    <recommendedName>
        <fullName evidence="1">DUF4382 domain-containing protein</fullName>
    </recommendedName>
</protein>
<reference evidence="3" key="1">
    <citation type="journal article" date="2023" name="Int. J. Syst. Evol. Microbiol.">
        <title>Mesoterricola silvestris gen. nov., sp. nov., Mesoterricola sediminis sp. nov., Geothrix oryzae sp. nov., Geothrix edaphica sp. nov., Geothrix rubra sp. nov., and Geothrix limicola sp. nov., six novel members of Acidobacteriota isolated from soils.</title>
        <authorList>
            <person name="Itoh H."/>
            <person name="Sugisawa Y."/>
            <person name="Mise K."/>
            <person name="Xu Z."/>
            <person name="Kuniyasu M."/>
            <person name="Ushijima N."/>
            <person name="Kawano K."/>
            <person name="Kobayashi E."/>
            <person name="Shiratori Y."/>
            <person name="Masuda Y."/>
            <person name="Senoo K."/>
        </authorList>
    </citation>
    <scope>NUCLEOTIDE SEQUENCE [LARGE SCALE GENOMIC DNA]</scope>
    <source>
        <strain evidence="3">Red222</strain>
    </source>
</reference>
<dbReference type="EMBL" id="AP027079">
    <property type="protein sequence ID" value="BDU68368.1"/>
    <property type="molecule type" value="Genomic_DNA"/>
</dbReference>
<dbReference type="Pfam" id="PF14321">
    <property type="entry name" value="DUF4382"/>
    <property type="match status" value="1"/>
</dbReference>
<evidence type="ECO:0000259" key="1">
    <source>
        <dbReference type="Pfam" id="PF14321"/>
    </source>
</evidence>
<gene>
    <name evidence="2" type="ORF">GETHOR_04690</name>
</gene>
<name>A0ABN6UUG4_9BACT</name>
<dbReference type="Proteomes" id="UP001242010">
    <property type="component" value="Chromosome"/>
</dbReference>
<accession>A0ABN6UUG4</accession>
<sequence>MRLRPILVALVSLGLTLACGGGGGGSNRTSPSGTLTLRLGADSFPGFSQAIVSLEKVEASVDGGTWIPLGDIKATFDLLALQGGGSTLILPAKSVTAATYAQFRLTWATVNYQSVSHVAAYLISSGGIEQSLAMPATTVVSGPVIVPANGNVTAQIMLSGQQMVQSHAGGAATYTFQATGRAFDLGATARITGHLSAGSTPLTGVEVFAETVDGSGLATLQRRAFTDAAGNYALEALPAGGLWFLVAQPAGSLSAYPAAATSVNATAATSYAADLSFSAPQAPGSLTLTVTPASTATQGTWGELRQTLATGLGGSQVLIVRSQTVATGVAQDQAGFLGLFPSAYGVTAQRSTSGGAPVMKTSATQLLVSAGGTASTVLSYP</sequence>
<evidence type="ECO:0000313" key="2">
    <source>
        <dbReference type="EMBL" id="BDU68368.1"/>
    </source>
</evidence>
<feature type="domain" description="DUF4382" evidence="1">
    <location>
        <begin position="33"/>
        <end position="148"/>
    </location>
</feature>
<dbReference type="InterPro" id="IPR025491">
    <property type="entry name" value="DUF4382"/>
</dbReference>
<proteinExistence type="predicted"/>
<dbReference type="PROSITE" id="PS51257">
    <property type="entry name" value="PROKAR_LIPOPROTEIN"/>
    <property type="match status" value="1"/>
</dbReference>
<organism evidence="2 3">
    <name type="scientific">Geothrix oryzae</name>
    <dbReference type="NCBI Taxonomy" id="2927975"/>
    <lineage>
        <taxon>Bacteria</taxon>
        <taxon>Pseudomonadati</taxon>
        <taxon>Acidobacteriota</taxon>
        <taxon>Holophagae</taxon>
        <taxon>Holophagales</taxon>
        <taxon>Holophagaceae</taxon>
        <taxon>Geothrix</taxon>
    </lineage>
</organism>
<dbReference type="RefSeq" id="WP_286354991.1">
    <property type="nucleotide sequence ID" value="NZ_AP027079.1"/>
</dbReference>
<keyword evidence="3" id="KW-1185">Reference proteome</keyword>
<evidence type="ECO:0000313" key="3">
    <source>
        <dbReference type="Proteomes" id="UP001242010"/>
    </source>
</evidence>